<dbReference type="PANTHER" id="PTHR10587">
    <property type="entry name" value="GLYCOSYL TRANSFERASE-RELATED"/>
    <property type="match status" value="1"/>
</dbReference>
<dbReference type="InterPro" id="IPR050248">
    <property type="entry name" value="Polysacc_deacetylase_ArnD"/>
</dbReference>
<keyword evidence="1" id="KW-0472">Membrane</keyword>
<dbReference type="CDD" id="cd10917">
    <property type="entry name" value="CE4_NodB_like_6s_7s"/>
    <property type="match status" value="1"/>
</dbReference>
<accession>A0ABU0JNA0</accession>
<dbReference type="Pfam" id="PF01522">
    <property type="entry name" value="Polysacc_deac_1"/>
    <property type="match status" value="1"/>
</dbReference>
<evidence type="ECO:0000256" key="1">
    <source>
        <dbReference type="SAM" id="Phobius"/>
    </source>
</evidence>
<dbReference type="InterPro" id="IPR011330">
    <property type="entry name" value="Glyco_hydro/deAcase_b/a-brl"/>
</dbReference>
<comment type="caution">
    <text evidence="3">The sequence shown here is derived from an EMBL/GenBank/DDBJ whole genome shotgun (WGS) entry which is preliminary data.</text>
</comment>
<dbReference type="PANTHER" id="PTHR10587:SF128">
    <property type="entry name" value="POLYSACCHARIDE DEACETYLASE PDAB-RELATED"/>
    <property type="match status" value="1"/>
</dbReference>
<keyword evidence="4" id="KW-1185">Reference proteome</keyword>
<proteinExistence type="predicted"/>
<dbReference type="Gene3D" id="3.20.20.370">
    <property type="entry name" value="Glycoside hydrolase/deacetylase"/>
    <property type="match status" value="1"/>
</dbReference>
<sequence>MKLKRNSIVYTGIGICLVLVFCLSIGIKNKSFSVFAKDNRRLPIYCVDTKDKKVAISFDVNWGKDNSQKILETLDKYNAKATFFVMGCWVDKYPDKLKLLHEKGHEIGNHSNLHPDMSKISRDKVVQEIAVTDAKIMGVTGEKTKLFRFPSGAYSNESIEAAESTHHKCIQWDVDSVDWKEKGLDIEYNKVIKKVKPGSIILFHNDAKFTPENLPKILEKLKNEGYKFVKVSDLIYKDEYYIDSTGKQIKNED</sequence>
<dbReference type="Proteomes" id="UP001224418">
    <property type="component" value="Unassembled WGS sequence"/>
</dbReference>
<dbReference type="InterPro" id="IPR002509">
    <property type="entry name" value="NODB_dom"/>
</dbReference>
<name>A0ABU0JNA0_HATLI</name>
<protein>
    <submittedName>
        <fullName evidence="3">Polysaccharide deacetylase family sporulation protein PdaB</fullName>
    </submittedName>
</protein>
<dbReference type="EMBL" id="JAUSWN010000001">
    <property type="protein sequence ID" value="MDQ0478549.1"/>
    <property type="molecule type" value="Genomic_DNA"/>
</dbReference>
<evidence type="ECO:0000313" key="3">
    <source>
        <dbReference type="EMBL" id="MDQ0478549.1"/>
    </source>
</evidence>
<dbReference type="InterPro" id="IPR014132">
    <property type="entry name" value="PdaB-like"/>
</dbReference>
<evidence type="ECO:0000259" key="2">
    <source>
        <dbReference type="PROSITE" id="PS51677"/>
    </source>
</evidence>
<organism evidence="3 4">
    <name type="scientific">Hathewaya limosa</name>
    <name type="common">Clostridium limosum</name>
    <dbReference type="NCBI Taxonomy" id="1536"/>
    <lineage>
        <taxon>Bacteria</taxon>
        <taxon>Bacillati</taxon>
        <taxon>Bacillota</taxon>
        <taxon>Clostridia</taxon>
        <taxon>Eubacteriales</taxon>
        <taxon>Clostridiaceae</taxon>
        <taxon>Hathewaya</taxon>
    </lineage>
</organism>
<reference evidence="3 4" key="1">
    <citation type="submission" date="2023-07" db="EMBL/GenBank/DDBJ databases">
        <title>Genomic Encyclopedia of Type Strains, Phase IV (KMG-IV): sequencing the most valuable type-strain genomes for metagenomic binning, comparative biology and taxonomic classification.</title>
        <authorList>
            <person name="Goeker M."/>
        </authorList>
    </citation>
    <scope>NUCLEOTIDE SEQUENCE [LARGE SCALE GENOMIC DNA]</scope>
    <source>
        <strain evidence="3 4">DSM 1400</strain>
    </source>
</reference>
<feature type="transmembrane region" description="Helical" evidence="1">
    <location>
        <begin position="7"/>
        <end position="27"/>
    </location>
</feature>
<dbReference type="NCBIfam" id="TIGR02764">
    <property type="entry name" value="spore_ybaN_pdaB"/>
    <property type="match status" value="1"/>
</dbReference>
<dbReference type="PROSITE" id="PS51677">
    <property type="entry name" value="NODB"/>
    <property type="match status" value="1"/>
</dbReference>
<keyword evidence="1" id="KW-1133">Transmembrane helix</keyword>
<gene>
    <name evidence="3" type="ORF">QOZ93_000250</name>
</gene>
<keyword evidence="1" id="KW-0812">Transmembrane</keyword>
<evidence type="ECO:0000313" key="4">
    <source>
        <dbReference type="Proteomes" id="UP001224418"/>
    </source>
</evidence>
<dbReference type="RefSeq" id="WP_111943676.1">
    <property type="nucleotide sequence ID" value="NZ_BAAACJ010000024.1"/>
</dbReference>
<dbReference type="SUPFAM" id="SSF88713">
    <property type="entry name" value="Glycoside hydrolase/deacetylase"/>
    <property type="match status" value="1"/>
</dbReference>
<feature type="domain" description="NodB homology" evidence="2">
    <location>
        <begin position="52"/>
        <end position="229"/>
    </location>
</feature>